<organism evidence="2 3">
    <name type="scientific">Klebsiella grimontii</name>
    <dbReference type="NCBI Taxonomy" id="2058152"/>
    <lineage>
        <taxon>Bacteria</taxon>
        <taxon>Pseudomonadati</taxon>
        <taxon>Pseudomonadota</taxon>
        <taxon>Gammaproteobacteria</taxon>
        <taxon>Enterobacterales</taxon>
        <taxon>Enterobacteriaceae</taxon>
        <taxon>Klebsiella/Raoultella group</taxon>
        <taxon>Klebsiella</taxon>
    </lineage>
</organism>
<dbReference type="Proteomes" id="UP000220639">
    <property type="component" value="Unassembled WGS sequence"/>
</dbReference>
<reference evidence="3" key="1">
    <citation type="submission" date="2017-08" db="EMBL/GenBank/DDBJ databases">
        <authorList>
            <person name="Brisse S."/>
        </authorList>
    </citation>
    <scope>NUCLEOTIDE SEQUENCE [LARGE SCALE GENOMIC DNA]</scope>
    <source>
        <strain evidence="3">06D021</strain>
    </source>
</reference>
<dbReference type="EMBL" id="FZTC01000012">
    <property type="protein sequence ID" value="SNU33470.1"/>
    <property type="molecule type" value="Genomic_DNA"/>
</dbReference>
<sequence length="100" mass="11536">MNNSNNCPSSSSRIIRKEFTFTGSVIPLTYFRVKKSALSFLPDEKCPFLLIDLKTGILLIVLTTDRFPYYKLNRAFNLWVLELTFSNGHVFLIIKVMIIT</sequence>
<keyword evidence="1" id="KW-0472">Membrane</keyword>
<name>A0A285AXR8_9ENTR</name>
<evidence type="ECO:0000256" key="1">
    <source>
        <dbReference type="SAM" id="Phobius"/>
    </source>
</evidence>
<protein>
    <submittedName>
        <fullName evidence="2">Uncharacterized protein</fullName>
    </submittedName>
</protein>
<keyword evidence="1" id="KW-1133">Transmembrane helix</keyword>
<proteinExistence type="predicted"/>
<evidence type="ECO:0000313" key="2">
    <source>
        <dbReference type="EMBL" id="SNU33470.1"/>
    </source>
</evidence>
<gene>
    <name evidence="2" type="ORF">KOSB73_20255</name>
</gene>
<feature type="transmembrane region" description="Helical" evidence="1">
    <location>
        <begin position="76"/>
        <end position="99"/>
    </location>
</feature>
<accession>A0A285AXR8</accession>
<dbReference type="AlphaFoldDB" id="A0A285AXR8"/>
<evidence type="ECO:0000313" key="3">
    <source>
        <dbReference type="Proteomes" id="UP000220639"/>
    </source>
</evidence>
<keyword evidence="1" id="KW-0812">Transmembrane</keyword>